<evidence type="ECO:0000313" key="2">
    <source>
        <dbReference type="EMBL" id="PYC70997.1"/>
    </source>
</evidence>
<keyword evidence="3" id="KW-1185">Reference proteome</keyword>
<keyword evidence="1" id="KW-0175">Coiled coil</keyword>
<gene>
    <name evidence="2" type="ORF">C7C46_27035</name>
</gene>
<dbReference type="EMBL" id="PYBW01000114">
    <property type="protein sequence ID" value="PYC70997.1"/>
    <property type="molecule type" value="Genomic_DNA"/>
</dbReference>
<organism evidence="2 3">
    <name type="scientific">Streptomyces tateyamensis</name>
    <dbReference type="NCBI Taxonomy" id="565073"/>
    <lineage>
        <taxon>Bacteria</taxon>
        <taxon>Bacillati</taxon>
        <taxon>Actinomycetota</taxon>
        <taxon>Actinomycetes</taxon>
        <taxon>Kitasatosporales</taxon>
        <taxon>Streptomycetaceae</taxon>
        <taxon>Streptomyces</taxon>
    </lineage>
</organism>
<comment type="caution">
    <text evidence="2">The sequence shown here is derived from an EMBL/GenBank/DDBJ whole genome shotgun (WGS) entry which is preliminary data.</text>
</comment>
<proteinExistence type="predicted"/>
<reference evidence="2 3" key="1">
    <citation type="submission" date="2018-03" db="EMBL/GenBank/DDBJ databases">
        <title>Bioinformatic expansion and discovery of thiopeptide antibiotics.</title>
        <authorList>
            <person name="Schwalen C.J."/>
            <person name="Hudson G.A."/>
            <person name="Mitchell D.A."/>
        </authorList>
    </citation>
    <scope>NUCLEOTIDE SEQUENCE [LARGE SCALE GENOMIC DNA]</scope>
    <source>
        <strain evidence="2 3">ATCC 21389</strain>
    </source>
</reference>
<dbReference type="Proteomes" id="UP000248039">
    <property type="component" value="Unassembled WGS sequence"/>
</dbReference>
<dbReference type="AlphaFoldDB" id="A0A2V4N2C8"/>
<evidence type="ECO:0000313" key="3">
    <source>
        <dbReference type="Proteomes" id="UP000248039"/>
    </source>
</evidence>
<evidence type="ECO:0000256" key="1">
    <source>
        <dbReference type="SAM" id="Coils"/>
    </source>
</evidence>
<feature type="coiled-coil region" evidence="1">
    <location>
        <begin position="83"/>
        <end position="110"/>
    </location>
</feature>
<sequence length="148" mass="16791">MSGTALTDLVHTFFAERIFGPDRQQMLAEDLMARQATPATEHDRKRAALEKVIADNEKRQRSLVRQLADPDDDDDPELSARFRKEIKASFKELEQATQLLRQELKDLQAESDGDDGPQDAGLIDAIPQLRTRLAGVPEELQRELYDAF</sequence>
<name>A0A2V4N2C8_9ACTN</name>
<accession>A0A2V4N2C8</accession>
<protein>
    <submittedName>
        <fullName evidence="2">Uncharacterized protein</fullName>
    </submittedName>
</protein>